<reference evidence="4 5" key="1">
    <citation type="journal article" date="2020" name="ISME J.">
        <title>Comparative genomics reveals insights into cyanobacterial evolution and habitat adaptation.</title>
        <authorList>
            <person name="Chen M.Y."/>
            <person name="Teng W.K."/>
            <person name="Zhao L."/>
            <person name="Hu C.X."/>
            <person name="Zhou Y.K."/>
            <person name="Han B.P."/>
            <person name="Song L.R."/>
            <person name="Shu W.S."/>
        </authorList>
    </citation>
    <scope>NUCLEOTIDE SEQUENCE [LARGE SCALE GENOMIC DNA]</scope>
    <source>
        <strain evidence="4 5">FACHB-248</strain>
    </source>
</reference>
<dbReference type="CDD" id="cd02440">
    <property type="entry name" value="AdoMet_MTases"/>
    <property type="match status" value="1"/>
</dbReference>
<feature type="domain" description="Methyltransferase" evidence="3">
    <location>
        <begin position="56"/>
        <end position="179"/>
    </location>
</feature>
<keyword evidence="5" id="KW-1185">Reference proteome</keyword>
<protein>
    <submittedName>
        <fullName evidence="4">Class I SAM-dependent methyltransferase</fullName>
    </submittedName>
</protein>
<dbReference type="InterPro" id="IPR025714">
    <property type="entry name" value="Methyltranfer_dom"/>
</dbReference>
<dbReference type="InterPro" id="IPR029063">
    <property type="entry name" value="SAM-dependent_MTases_sf"/>
</dbReference>
<dbReference type="PRINTS" id="PR00508">
    <property type="entry name" value="S21N4MTFRASE"/>
</dbReference>
<evidence type="ECO:0000256" key="2">
    <source>
        <dbReference type="ARBA" id="ARBA00022679"/>
    </source>
</evidence>
<dbReference type="GO" id="GO:0008168">
    <property type="term" value="F:methyltransferase activity"/>
    <property type="evidence" value="ECO:0007669"/>
    <property type="project" value="UniProtKB-KW"/>
</dbReference>
<evidence type="ECO:0000259" key="3">
    <source>
        <dbReference type="Pfam" id="PF13847"/>
    </source>
</evidence>
<keyword evidence="1 4" id="KW-0489">Methyltransferase</keyword>
<dbReference type="PANTHER" id="PTHR43464:SF91">
    <property type="entry name" value="SLL0487 PROTEIN"/>
    <property type="match status" value="1"/>
</dbReference>
<evidence type="ECO:0000256" key="1">
    <source>
        <dbReference type="ARBA" id="ARBA00022603"/>
    </source>
</evidence>
<organism evidence="4 5">
    <name type="scientific">Scytonema hofmannii FACHB-248</name>
    <dbReference type="NCBI Taxonomy" id="1842502"/>
    <lineage>
        <taxon>Bacteria</taxon>
        <taxon>Bacillati</taxon>
        <taxon>Cyanobacteriota</taxon>
        <taxon>Cyanophyceae</taxon>
        <taxon>Nostocales</taxon>
        <taxon>Scytonemataceae</taxon>
        <taxon>Scytonema</taxon>
    </lineage>
</organism>
<comment type="caution">
    <text evidence="4">The sequence shown here is derived from an EMBL/GenBank/DDBJ whole genome shotgun (WGS) entry which is preliminary data.</text>
</comment>
<dbReference type="InterPro" id="IPR001091">
    <property type="entry name" value="RM_Methyltransferase"/>
</dbReference>
<dbReference type="Proteomes" id="UP000660380">
    <property type="component" value="Unassembled WGS sequence"/>
</dbReference>
<gene>
    <name evidence="4" type="ORF">H6G81_30875</name>
</gene>
<dbReference type="Pfam" id="PF13847">
    <property type="entry name" value="Methyltransf_31"/>
    <property type="match status" value="1"/>
</dbReference>
<accession>A0ABR8GZ31</accession>
<dbReference type="EMBL" id="JACJTA010000110">
    <property type="protein sequence ID" value="MBD2608805.1"/>
    <property type="molecule type" value="Genomic_DNA"/>
</dbReference>
<dbReference type="Gene3D" id="3.40.50.150">
    <property type="entry name" value="Vaccinia Virus protein VP39"/>
    <property type="match status" value="1"/>
</dbReference>
<dbReference type="RefSeq" id="WP_029632870.1">
    <property type="nucleotide sequence ID" value="NZ_JACJTA010000110.1"/>
</dbReference>
<name>A0ABR8GZ31_9CYAN</name>
<sequence length="441" mass="51068">MENQTSELREKIRQHFNQIPYPNNPVETSPKNDLNLLYVYNIKTPFYIRNQTIIDTKGKVILDAGCGSGYTSLALAEANPEAKIVGIDLSEESVKLAYQRLQYHGFHNAEFYPLSIEDIPKLGLEFDYINCDETLYLLPDPVLGLQLMKSVLKPDGIIHTNLHSYRQRFYFYQAQELCQTMGLLDGSPGEFEAELLRDMMRALRDDVILKQKTWDDEFDNAPASALFNHLLQGDKGHTVKEMFAALKAADLEFMSMVEWQHWELMDLFKNRDDLPIFIAMSLPELSVEEQLHLVELLHPTQRLLDFWCGHPHESKTFVPVYEWTLNDWLMARVHLHPQLKTPEIQKDLIDCITQERSWSVGNYINLPIKAPVEIDSAIAACLLPLWEGEQPFTSLVERWLLIKPRDIVSLEPISYQKACNEVQNLLYRLEVFLYVLLEQVG</sequence>
<dbReference type="GO" id="GO:0032259">
    <property type="term" value="P:methylation"/>
    <property type="evidence" value="ECO:0007669"/>
    <property type="project" value="UniProtKB-KW"/>
</dbReference>
<evidence type="ECO:0000313" key="5">
    <source>
        <dbReference type="Proteomes" id="UP000660380"/>
    </source>
</evidence>
<evidence type="ECO:0000313" key="4">
    <source>
        <dbReference type="EMBL" id="MBD2608805.1"/>
    </source>
</evidence>
<dbReference type="SUPFAM" id="SSF53335">
    <property type="entry name" value="S-adenosyl-L-methionine-dependent methyltransferases"/>
    <property type="match status" value="1"/>
</dbReference>
<keyword evidence="2" id="KW-0808">Transferase</keyword>
<proteinExistence type="predicted"/>
<dbReference type="PANTHER" id="PTHR43464">
    <property type="entry name" value="METHYLTRANSFERASE"/>
    <property type="match status" value="1"/>
</dbReference>